<dbReference type="EMBL" id="CT868186">
    <property type="protein sequence ID" value="CAK74551.1"/>
    <property type="molecule type" value="Genomic_DNA"/>
</dbReference>
<evidence type="ECO:0008006" key="3">
    <source>
        <dbReference type="Google" id="ProtNLM"/>
    </source>
</evidence>
<dbReference type="AlphaFoldDB" id="A0CUT4"/>
<name>A0CUT4_PARTE</name>
<proteinExistence type="predicted"/>
<dbReference type="KEGG" id="ptm:GSPATT00039003001"/>
<reference evidence="1 2" key="1">
    <citation type="journal article" date="2006" name="Nature">
        <title>Global trends of whole-genome duplications revealed by the ciliate Paramecium tetraurelia.</title>
        <authorList>
            <consortium name="Genoscope"/>
            <person name="Aury J.-M."/>
            <person name="Jaillon O."/>
            <person name="Duret L."/>
            <person name="Noel B."/>
            <person name="Jubin C."/>
            <person name="Porcel B.M."/>
            <person name="Segurens B."/>
            <person name="Daubin V."/>
            <person name="Anthouard V."/>
            <person name="Aiach N."/>
            <person name="Arnaiz O."/>
            <person name="Billaut A."/>
            <person name="Beisson J."/>
            <person name="Blanc I."/>
            <person name="Bouhouche K."/>
            <person name="Camara F."/>
            <person name="Duharcourt S."/>
            <person name="Guigo R."/>
            <person name="Gogendeau D."/>
            <person name="Katinka M."/>
            <person name="Keller A.-M."/>
            <person name="Kissmehl R."/>
            <person name="Klotz C."/>
            <person name="Koll F."/>
            <person name="Le Moue A."/>
            <person name="Lepere C."/>
            <person name="Malinsky S."/>
            <person name="Nowacki M."/>
            <person name="Nowak J.K."/>
            <person name="Plattner H."/>
            <person name="Poulain J."/>
            <person name="Ruiz F."/>
            <person name="Serrano V."/>
            <person name="Zagulski M."/>
            <person name="Dessen P."/>
            <person name="Betermier M."/>
            <person name="Weissenbach J."/>
            <person name="Scarpelli C."/>
            <person name="Schachter V."/>
            <person name="Sperling L."/>
            <person name="Meyer E."/>
            <person name="Cohen J."/>
            <person name="Wincker P."/>
        </authorList>
    </citation>
    <scope>NUCLEOTIDE SEQUENCE [LARGE SCALE GENOMIC DNA]</scope>
    <source>
        <strain evidence="1 2">Stock d4-2</strain>
    </source>
</reference>
<gene>
    <name evidence="1" type="ORF">GSPATT00039003001</name>
</gene>
<dbReference type="GeneID" id="5027733"/>
<sequence length="99" mass="11954">MQQRLFQIINVGIICIEFTKQDGLKSNNQKIIKVKNQQQSNICMIVFKYATEMVLNVIEMPNLLLKLLSKCMYFLYCWLQFGYNWQLLQVCLWRQPYYC</sequence>
<dbReference type="Proteomes" id="UP000000600">
    <property type="component" value="Unassembled WGS sequence"/>
</dbReference>
<evidence type="ECO:0000313" key="2">
    <source>
        <dbReference type="Proteomes" id="UP000000600"/>
    </source>
</evidence>
<organism evidence="1 2">
    <name type="scientific">Paramecium tetraurelia</name>
    <dbReference type="NCBI Taxonomy" id="5888"/>
    <lineage>
        <taxon>Eukaryota</taxon>
        <taxon>Sar</taxon>
        <taxon>Alveolata</taxon>
        <taxon>Ciliophora</taxon>
        <taxon>Intramacronucleata</taxon>
        <taxon>Oligohymenophorea</taxon>
        <taxon>Peniculida</taxon>
        <taxon>Parameciidae</taxon>
        <taxon>Paramecium</taxon>
    </lineage>
</organism>
<evidence type="ECO:0000313" key="1">
    <source>
        <dbReference type="EMBL" id="CAK74551.1"/>
    </source>
</evidence>
<protein>
    <recommendedName>
        <fullName evidence="3">Transmembrane protein</fullName>
    </recommendedName>
</protein>
<dbReference type="RefSeq" id="XP_001441948.1">
    <property type="nucleotide sequence ID" value="XM_001441911.1"/>
</dbReference>
<accession>A0CUT4</accession>
<keyword evidence="2" id="KW-1185">Reference proteome</keyword>
<dbReference type="InParanoid" id="A0CUT4"/>
<dbReference type="HOGENOM" id="CLU_2325260_0_0_1"/>